<keyword evidence="1" id="KW-0732">Signal</keyword>
<organism evidence="3 4">
    <name type="scientific">Flavobacterium caeni</name>
    <dbReference type="NCBI Taxonomy" id="490189"/>
    <lineage>
        <taxon>Bacteria</taxon>
        <taxon>Pseudomonadati</taxon>
        <taxon>Bacteroidota</taxon>
        <taxon>Flavobacteriia</taxon>
        <taxon>Flavobacteriales</taxon>
        <taxon>Flavobacteriaceae</taxon>
        <taxon>Flavobacterium</taxon>
    </lineage>
</organism>
<keyword evidence="4" id="KW-1185">Reference proteome</keyword>
<dbReference type="AlphaFoldDB" id="A0A1G5EPG2"/>
<evidence type="ECO:0000313" key="4">
    <source>
        <dbReference type="Proteomes" id="UP000199354"/>
    </source>
</evidence>
<dbReference type="EMBL" id="FMVF01000004">
    <property type="protein sequence ID" value="SCY28651.1"/>
    <property type="molecule type" value="Genomic_DNA"/>
</dbReference>
<accession>A0A1G5EPG2</accession>
<dbReference type="Pfam" id="PF18962">
    <property type="entry name" value="Por_Secre_tail"/>
    <property type="match status" value="1"/>
</dbReference>
<evidence type="ECO:0000259" key="2">
    <source>
        <dbReference type="Pfam" id="PF18962"/>
    </source>
</evidence>
<gene>
    <name evidence="3" type="ORF">SAMN02927903_01120</name>
</gene>
<reference evidence="3 4" key="1">
    <citation type="submission" date="2016-10" db="EMBL/GenBank/DDBJ databases">
        <authorList>
            <person name="de Groot N.N."/>
        </authorList>
    </citation>
    <scope>NUCLEOTIDE SEQUENCE [LARGE SCALE GENOMIC DNA]</scope>
    <source>
        <strain evidence="3 4">CGMCC 1.7031</strain>
    </source>
</reference>
<evidence type="ECO:0000256" key="1">
    <source>
        <dbReference type="ARBA" id="ARBA00022729"/>
    </source>
</evidence>
<dbReference type="Proteomes" id="UP000199354">
    <property type="component" value="Unassembled WGS sequence"/>
</dbReference>
<proteinExistence type="predicted"/>
<name>A0A1G5EPG2_9FLAO</name>
<dbReference type="STRING" id="490189.SAMN02927903_01120"/>
<dbReference type="InterPro" id="IPR026444">
    <property type="entry name" value="Secre_tail"/>
</dbReference>
<protein>
    <submittedName>
        <fullName evidence="3">Por secretion system C-terminal sorting domain-containing protein</fullName>
    </submittedName>
</protein>
<feature type="domain" description="Secretion system C-terminal sorting" evidence="2">
    <location>
        <begin position="58"/>
        <end position="125"/>
    </location>
</feature>
<dbReference type="NCBIfam" id="TIGR04183">
    <property type="entry name" value="Por_Secre_tail"/>
    <property type="match status" value="1"/>
</dbReference>
<sequence length="132" mass="14061">MIPVSLYTAGATYNVRVAVMTAGTWSPFGDACEIMAPGAAAKGIDTDEATSAFKAATYPNPFTSDFSIDIATESNEMVQVKVYDMLGKLVESKEVNAADLNTTKVGAQYPSGVYNVIVNQNGIVKTIRVVKR</sequence>
<evidence type="ECO:0000313" key="3">
    <source>
        <dbReference type="EMBL" id="SCY28651.1"/>
    </source>
</evidence>